<proteinExistence type="predicted"/>
<dbReference type="Proteomes" id="UP000557193">
    <property type="component" value="Unassembled WGS sequence"/>
</dbReference>
<keyword evidence="1" id="KW-0472">Membrane</keyword>
<name>A0A7X0ETQ3_9PSED</name>
<dbReference type="RefSeq" id="WP_184681939.1">
    <property type="nucleotide sequence ID" value="NZ_JACHLL010000002.1"/>
</dbReference>
<comment type="caution">
    <text evidence="2">The sequence shown here is derived from an EMBL/GenBank/DDBJ whole genome shotgun (WGS) entry which is preliminary data.</text>
</comment>
<sequence length="91" mass="9772">MLWLRVVAHALVLLFWGLVLANLLAPVSQPFAGLLQLSGVAMLVLNLLAVAIHHQLLKQHPGSWLQRLLVLPFGALRLPAPGRAAEGFGAV</sequence>
<evidence type="ECO:0000256" key="1">
    <source>
        <dbReference type="SAM" id="Phobius"/>
    </source>
</evidence>
<organism evidence="2 3">
    <name type="scientific">Pseudomonas fluvialis</name>
    <dbReference type="NCBI Taxonomy" id="1793966"/>
    <lineage>
        <taxon>Bacteria</taxon>
        <taxon>Pseudomonadati</taxon>
        <taxon>Pseudomonadota</taxon>
        <taxon>Gammaproteobacteria</taxon>
        <taxon>Pseudomonadales</taxon>
        <taxon>Pseudomonadaceae</taxon>
        <taxon>Pseudomonas</taxon>
    </lineage>
</organism>
<protein>
    <submittedName>
        <fullName evidence="2">Uncharacterized protein YhhL (DUF1145 family)</fullName>
    </submittedName>
</protein>
<keyword evidence="1" id="KW-1133">Transmembrane helix</keyword>
<accession>A0A7X0ETQ3</accession>
<dbReference type="InterPro" id="IPR009525">
    <property type="entry name" value="DUF1145"/>
</dbReference>
<keyword evidence="3" id="KW-1185">Reference proteome</keyword>
<feature type="transmembrane region" description="Helical" evidence="1">
    <location>
        <begin position="31"/>
        <end position="52"/>
    </location>
</feature>
<evidence type="ECO:0000313" key="2">
    <source>
        <dbReference type="EMBL" id="MBB6341314.1"/>
    </source>
</evidence>
<dbReference type="Pfam" id="PF06611">
    <property type="entry name" value="DUF1145"/>
    <property type="match status" value="1"/>
</dbReference>
<reference evidence="2 3" key="1">
    <citation type="submission" date="2020-08" db="EMBL/GenBank/DDBJ databases">
        <title>Functional genomics of gut bacteria from endangered species of beetles.</title>
        <authorList>
            <person name="Carlos-Shanley C."/>
        </authorList>
    </citation>
    <scope>NUCLEOTIDE SEQUENCE [LARGE SCALE GENOMIC DNA]</scope>
    <source>
        <strain evidence="2 3">S00202</strain>
    </source>
</reference>
<dbReference type="AlphaFoldDB" id="A0A7X0ETQ3"/>
<gene>
    <name evidence="2" type="ORF">HNP49_001471</name>
</gene>
<keyword evidence="1" id="KW-0812">Transmembrane</keyword>
<dbReference type="EMBL" id="JACHLL010000002">
    <property type="protein sequence ID" value="MBB6341314.1"/>
    <property type="molecule type" value="Genomic_DNA"/>
</dbReference>
<evidence type="ECO:0000313" key="3">
    <source>
        <dbReference type="Proteomes" id="UP000557193"/>
    </source>
</evidence>